<accession>A0A1L8SYP1</accession>
<evidence type="ECO:0000313" key="2">
    <source>
        <dbReference type="EMBL" id="OJG37126.1"/>
    </source>
</evidence>
<evidence type="ECO:0000313" key="3">
    <source>
        <dbReference type="Proteomes" id="UP000183700"/>
    </source>
</evidence>
<dbReference type="RefSeq" id="WP_071860635.1">
    <property type="nucleotide sequence ID" value="NZ_JBHLVS010000004.1"/>
</dbReference>
<reference evidence="2 3" key="1">
    <citation type="submission" date="2014-12" db="EMBL/GenBank/DDBJ databases">
        <title>Draft genome sequences of 29 type strains of Enterococci.</title>
        <authorList>
            <person name="Zhong Z."/>
            <person name="Sun Z."/>
            <person name="Liu W."/>
            <person name="Zhang W."/>
            <person name="Zhang H."/>
        </authorList>
    </citation>
    <scope>NUCLEOTIDE SEQUENCE [LARGE SCALE GENOMIC DNA]</scope>
    <source>
        <strain evidence="2 3">DSM 22802</strain>
    </source>
</reference>
<evidence type="ECO:0000259" key="1">
    <source>
        <dbReference type="Pfam" id="PF08349"/>
    </source>
</evidence>
<protein>
    <recommendedName>
        <fullName evidence="1">DUF1722 domain-containing protein</fullName>
    </recommendedName>
</protein>
<dbReference type="InterPro" id="IPR013560">
    <property type="entry name" value="DUF1722"/>
</dbReference>
<keyword evidence="3" id="KW-1185">Reference proteome</keyword>
<dbReference type="STRING" id="319970.RV00_GL000083"/>
<dbReference type="Pfam" id="PF08349">
    <property type="entry name" value="DUF1722"/>
    <property type="match status" value="1"/>
</dbReference>
<dbReference type="AlphaFoldDB" id="A0A1L8SYP1"/>
<sequence>MEELQNEWARWKYFVMARSQEDYLLIRQLFSGNRWSEEKAQLFYQQIEHVKTLPVNVKAQRNAYEHVWGYFKKIASKEERAEFFRCLDTLSEREDSALPYLKKLAEKYQIAYLLDSHLFD</sequence>
<proteinExistence type="predicted"/>
<dbReference type="OrthoDB" id="9782576at2"/>
<comment type="caution">
    <text evidence="2">The sequence shown here is derived from an EMBL/GenBank/DDBJ whole genome shotgun (WGS) entry which is preliminary data.</text>
</comment>
<gene>
    <name evidence="2" type="ORF">RV00_GL000083</name>
</gene>
<name>A0A1L8SYP1_9ENTE</name>
<dbReference type="Proteomes" id="UP000183700">
    <property type="component" value="Unassembled WGS sequence"/>
</dbReference>
<feature type="domain" description="DUF1722" evidence="1">
    <location>
        <begin position="12"/>
        <end position="119"/>
    </location>
</feature>
<organism evidence="2 3">
    <name type="scientific">Enterococcus devriesei</name>
    <dbReference type="NCBI Taxonomy" id="319970"/>
    <lineage>
        <taxon>Bacteria</taxon>
        <taxon>Bacillati</taxon>
        <taxon>Bacillota</taxon>
        <taxon>Bacilli</taxon>
        <taxon>Lactobacillales</taxon>
        <taxon>Enterococcaceae</taxon>
        <taxon>Enterococcus</taxon>
    </lineage>
</organism>
<dbReference type="EMBL" id="JXKM01000001">
    <property type="protein sequence ID" value="OJG37126.1"/>
    <property type="molecule type" value="Genomic_DNA"/>
</dbReference>